<name>A0A368KQ01_9BACT</name>
<protein>
    <submittedName>
        <fullName evidence="1">Uncharacterized protein</fullName>
    </submittedName>
</protein>
<dbReference type="EMBL" id="QPEX01000037">
    <property type="protein sequence ID" value="RCS43964.1"/>
    <property type="molecule type" value="Genomic_DNA"/>
</dbReference>
<sequence length="93" mass="10528">MKGYCVPEHVWRAATDVPCEIANDESKPVADRLKAVSTLHTFIRDSWEIRIQLLEQEAAGLGTDLPDPVVREDENFFGNHAHETIKQQGLESR</sequence>
<dbReference type="Proteomes" id="UP000253562">
    <property type="component" value="Unassembled WGS sequence"/>
</dbReference>
<evidence type="ECO:0000313" key="2">
    <source>
        <dbReference type="Proteomes" id="UP000253562"/>
    </source>
</evidence>
<dbReference type="AlphaFoldDB" id="A0A368KQ01"/>
<dbReference type="OrthoDB" id="420201at2"/>
<comment type="caution">
    <text evidence="1">The sequence shown here is derived from an EMBL/GenBank/DDBJ whole genome shotgun (WGS) entry which is preliminary data.</text>
</comment>
<accession>A0A368KQ01</accession>
<proteinExistence type="predicted"/>
<gene>
    <name evidence="1" type="ORF">DTL42_18430</name>
</gene>
<evidence type="ECO:0000313" key="1">
    <source>
        <dbReference type="EMBL" id="RCS43964.1"/>
    </source>
</evidence>
<reference evidence="1 2" key="1">
    <citation type="submission" date="2018-07" db="EMBL/GenBank/DDBJ databases">
        <title>Comparative genomes isolates from brazilian mangrove.</title>
        <authorList>
            <person name="De Araujo J.E."/>
            <person name="Taketani R.G."/>
            <person name="Silva M.C.P."/>
            <person name="Lourenco M.V."/>
            <person name="Oliveira V.M."/>
            <person name="Andreote F.D."/>
        </authorList>
    </citation>
    <scope>NUCLEOTIDE SEQUENCE [LARGE SCALE GENOMIC DNA]</scope>
    <source>
        <strain evidence="1 2">HEX PRIS-MGV</strain>
    </source>
</reference>
<organism evidence="1 2">
    <name type="scientific">Bremerella cremea</name>
    <dbReference type="NCBI Taxonomy" id="1031537"/>
    <lineage>
        <taxon>Bacteria</taxon>
        <taxon>Pseudomonadati</taxon>
        <taxon>Planctomycetota</taxon>
        <taxon>Planctomycetia</taxon>
        <taxon>Pirellulales</taxon>
        <taxon>Pirellulaceae</taxon>
        <taxon>Bremerella</taxon>
    </lineage>
</organism>
<dbReference type="RefSeq" id="WP_114370706.1">
    <property type="nucleotide sequence ID" value="NZ_QPEX01000037.1"/>
</dbReference>